<comment type="caution">
    <text evidence="3">The sequence shown here is derived from an EMBL/GenBank/DDBJ whole genome shotgun (WGS) entry which is preliminary data.</text>
</comment>
<reference evidence="3 4" key="1">
    <citation type="submission" date="2019-04" db="EMBL/GenBank/DDBJ databases">
        <title>Lewinella litorea sp. nov., isolated from a marine sand.</title>
        <authorList>
            <person name="Yoon J.-H."/>
        </authorList>
    </citation>
    <scope>NUCLEOTIDE SEQUENCE [LARGE SCALE GENOMIC DNA]</scope>
    <source>
        <strain evidence="3 4">HSMS-39</strain>
    </source>
</reference>
<dbReference type="Pfam" id="PF07498">
    <property type="entry name" value="Rho_N"/>
    <property type="match status" value="1"/>
</dbReference>
<dbReference type="OrthoDB" id="215254at2"/>
<dbReference type="InterPro" id="IPR036269">
    <property type="entry name" value="Rho_N_sf"/>
</dbReference>
<dbReference type="RefSeq" id="WP_136460246.1">
    <property type="nucleotide sequence ID" value="NZ_SRSF01000009.1"/>
</dbReference>
<evidence type="ECO:0000259" key="2">
    <source>
        <dbReference type="Pfam" id="PF07498"/>
    </source>
</evidence>
<dbReference type="InterPro" id="IPR011112">
    <property type="entry name" value="Rho-like_N"/>
</dbReference>
<sequence>MAKDHGPSVKNDAQYEALRDEGMSKQKAARISNTPDASKKGGHAKKYEERTKQELYDEAKKVGIEGRSKMSKEELIEALRGS</sequence>
<dbReference type="AlphaFoldDB" id="A0A4V3XKC7"/>
<protein>
    <submittedName>
        <fullName evidence="3">Rho termination factor</fullName>
    </submittedName>
</protein>
<accession>A0A4V3XKC7</accession>
<name>A0A4V3XKC7_9BACT</name>
<gene>
    <name evidence="3" type="ORF">E4021_15285</name>
</gene>
<dbReference type="EMBL" id="SRSF01000009">
    <property type="protein sequence ID" value="THH36443.1"/>
    <property type="molecule type" value="Genomic_DNA"/>
</dbReference>
<evidence type="ECO:0000313" key="4">
    <source>
        <dbReference type="Proteomes" id="UP000308528"/>
    </source>
</evidence>
<feature type="domain" description="Rho termination factor-like N-terminal" evidence="2">
    <location>
        <begin position="51"/>
        <end position="79"/>
    </location>
</feature>
<dbReference type="GO" id="GO:0006353">
    <property type="term" value="P:DNA-templated transcription termination"/>
    <property type="evidence" value="ECO:0007669"/>
    <property type="project" value="InterPro"/>
</dbReference>
<dbReference type="InterPro" id="IPR055642">
    <property type="entry name" value="DUF7218"/>
</dbReference>
<evidence type="ECO:0000313" key="3">
    <source>
        <dbReference type="EMBL" id="THH36443.1"/>
    </source>
</evidence>
<feature type="region of interest" description="Disordered" evidence="1">
    <location>
        <begin position="1"/>
        <end position="53"/>
    </location>
</feature>
<organism evidence="3 4">
    <name type="scientific">Neolewinella litorea</name>
    <dbReference type="NCBI Taxonomy" id="2562452"/>
    <lineage>
        <taxon>Bacteria</taxon>
        <taxon>Pseudomonadati</taxon>
        <taxon>Bacteroidota</taxon>
        <taxon>Saprospiria</taxon>
        <taxon>Saprospirales</taxon>
        <taxon>Lewinellaceae</taxon>
        <taxon>Neolewinella</taxon>
    </lineage>
</organism>
<dbReference type="SUPFAM" id="SSF68912">
    <property type="entry name" value="Rho N-terminal domain-like"/>
    <property type="match status" value="1"/>
</dbReference>
<dbReference type="Pfam" id="PF23855">
    <property type="entry name" value="DUF7218"/>
    <property type="match status" value="1"/>
</dbReference>
<keyword evidence="4" id="KW-1185">Reference proteome</keyword>
<proteinExistence type="predicted"/>
<evidence type="ECO:0000256" key="1">
    <source>
        <dbReference type="SAM" id="MobiDB-lite"/>
    </source>
</evidence>
<dbReference type="Proteomes" id="UP000308528">
    <property type="component" value="Unassembled WGS sequence"/>
</dbReference>